<dbReference type="PANTHER" id="PTHR31956:SF1">
    <property type="entry name" value="NON-SPECIFIC PHOSPHOLIPASE C1"/>
    <property type="match status" value="1"/>
</dbReference>
<comment type="caution">
    <text evidence="8">The sequence shown here is derived from an EMBL/GenBank/DDBJ whole genome shotgun (WGS) entry which is preliminary data.</text>
</comment>
<dbReference type="Pfam" id="PF04185">
    <property type="entry name" value="Phosphoesterase"/>
    <property type="match status" value="1"/>
</dbReference>
<feature type="region of interest" description="Disordered" evidence="7">
    <location>
        <begin position="425"/>
        <end position="458"/>
    </location>
</feature>
<evidence type="ECO:0000313" key="8">
    <source>
        <dbReference type="EMBL" id="MFC0080688.1"/>
    </source>
</evidence>
<evidence type="ECO:0000256" key="1">
    <source>
        <dbReference type="ARBA" id="ARBA00009717"/>
    </source>
</evidence>
<dbReference type="InterPro" id="IPR006311">
    <property type="entry name" value="TAT_signal"/>
</dbReference>
<comment type="catalytic activity">
    <reaction evidence="6">
        <text>a 1,2-diacyl-sn-glycero-3-phosphocholine + H2O = phosphocholine + a 1,2-diacyl-sn-glycerol + H(+)</text>
        <dbReference type="Rhea" id="RHEA:10604"/>
        <dbReference type="ChEBI" id="CHEBI:15377"/>
        <dbReference type="ChEBI" id="CHEBI:15378"/>
        <dbReference type="ChEBI" id="CHEBI:17815"/>
        <dbReference type="ChEBI" id="CHEBI:57643"/>
        <dbReference type="ChEBI" id="CHEBI:295975"/>
        <dbReference type="EC" id="3.1.4.3"/>
    </reaction>
    <physiologicalReaction direction="left-to-right" evidence="6">
        <dbReference type="Rhea" id="RHEA:10605"/>
    </physiologicalReaction>
</comment>
<dbReference type="EMBL" id="JBHLYQ010000003">
    <property type="protein sequence ID" value="MFC0080688.1"/>
    <property type="molecule type" value="Genomic_DNA"/>
</dbReference>
<organism evidence="8 9">
    <name type="scientific">Aciditerrimonas ferrireducens</name>
    <dbReference type="NCBI Taxonomy" id="667306"/>
    <lineage>
        <taxon>Bacteria</taxon>
        <taxon>Bacillati</taxon>
        <taxon>Actinomycetota</taxon>
        <taxon>Acidimicrobiia</taxon>
        <taxon>Acidimicrobiales</taxon>
        <taxon>Acidimicrobiaceae</taxon>
        <taxon>Aciditerrimonas</taxon>
    </lineage>
</organism>
<evidence type="ECO:0000256" key="5">
    <source>
        <dbReference type="ARBA" id="ARBA00023026"/>
    </source>
</evidence>
<dbReference type="PROSITE" id="PS51318">
    <property type="entry name" value="TAT"/>
    <property type="match status" value="1"/>
</dbReference>
<evidence type="ECO:0000256" key="3">
    <source>
        <dbReference type="ARBA" id="ARBA00022512"/>
    </source>
</evidence>
<feature type="region of interest" description="Disordered" evidence="7">
    <location>
        <begin position="33"/>
        <end position="54"/>
    </location>
</feature>
<reference evidence="8 9" key="1">
    <citation type="submission" date="2024-09" db="EMBL/GenBank/DDBJ databases">
        <authorList>
            <person name="Sun Q."/>
            <person name="Mori K."/>
        </authorList>
    </citation>
    <scope>NUCLEOTIDE SEQUENCE [LARGE SCALE GENOMIC DNA]</scope>
    <source>
        <strain evidence="8 9">JCM 15389</strain>
    </source>
</reference>
<protein>
    <recommendedName>
        <fullName evidence="2">phospholipase C</fullName>
        <ecNumber evidence="2">3.1.4.3</ecNumber>
    </recommendedName>
</protein>
<proteinExistence type="inferred from homology"/>
<keyword evidence="5" id="KW-0843">Virulence</keyword>
<evidence type="ECO:0000256" key="2">
    <source>
        <dbReference type="ARBA" id="ARBA00012018"/>
    </source>
</evidence>
<comment type="similarity">
    <text evidence="1">Belongs to the bacterial phospholipase C family.</text>
</comment>
<feature type="compositionally biased region" description="Pro residues" evidence="7">
    <location>
        <begin position="425"/>
        <end position="435"/>
    </location>
</feature>
<dbReference type="Proteomes" id="UP001589788">
    <property type="component" value="Unassembled WGS sequence"/>
</dbReference>
<gene>
    <name evidence="8" type="ORF">ACFFRE_00770</name>
</gene>
<accession>A0ABV6BZ59</accession>
<feature type="compositionally biased region" description="Pro residues" evidence="7">
    <location>
        <begin position="448"/>
        <end position="458"/>
    </location>
</feature>
<evidence type="ECO:0000313" key="9">
    <source>
        <dbReference type="Proteomes" id="UP001589788"/>
    </source>
</evidence>
<dbReference type="InterPro" id="IPR017850">
    <property type="entry name" value="Alkaline_phosphatase_core_sf"/>
</dbReference>
<name>A0ABV6BZ59_9ACTN</name>
<dbReference type="Gene3D" id="3.40.720.10">
    <property type="entry name" value="Alkaline Phosphatase, subunit A"/>
    <property type="match status" value="2"/>
</dbReference>
<dbReference type="EC" id="3.1.4.3" evidence="2"/>
<dbReference type="InterPro" id="IPR007312">
    <property type="entry name" value="Phosphoesterase"/>
</dbReference>
<evidence type="ECO:0000256" key="6">
    <source>
        <dbReference type="ARBA" id="ARBA00048421"/>
    </source>
</evidence>
<dbReference type="PROSITE" id="PS51257">
    <property type="entry name" value="PROKAR_LIPOPROTEIN"/>
    <property type="match status" value="1"/>
</dbReference>
<evidence type="ECO:0000256" key="4">
    <source>
        <dbReference type="ARBA" id="ARBA00022801"/>
    </source>
</evidence>
<sequence>MRRLNRREFLAGMVGGAAALGLAACGSGSSGTSVGLAAARPRRAPGTRPFPKRPVGYDSIPEIRHVLVFMQENHSFDNVFGVLGRGDGLTIGPDGLPTNTNPGPGGELVRSFPMPTPCQLPHQPSQTWNASHLQYDHGTNQGFVNSPSGPVAMGYFTEQDLPFSYRLARVFPLGDRYFCSLLGQTFPNRRYLLAATSVGMVNDVVAQLDTMPARGTIFQLLTKVGIPWRNYYTPPSLPTADVFLPQMNDPAIKANVVPIDQFFTDAATGSLPAFAVVDPNFSSTSEENPQDVYPGDQLLAQVVHALFESPAWPHTLLLWTYDEHGGYYDHVPPPAAPVPDDVPPAITVPPDQPGTFGRYGFRVPAVVVSPYAKPHHVSHQVYDHTSVLAFIERKWNLPALTYRDANANDLSDFLELGARTPPFLTPPDLPTPPATTPLEACDATGPGTIPPPSAVVRR</sequence>
<keyword evidence="4" id="KW-0378">Hydrolase</keyword>
<dbReference type="PANTHER" id="PTHR31956">
    <property type="entry name" value="NON-SPECIFIC PHOSPHOLIPASE C4-RELATED"/>
    <property type="match status" value="1"/>
</dbReference>
<keyword evidence="3" id="KW-0964">Secreted</keyword>
<evidence type="ECO:0000256" key="7">
    <source>
        <dbReference type="SAM" id="MobiDB-lite"/>
    </source>
</evidence>
<keyword evidence="9" id="KW-1185">Reference proteome</keyword>
<dbReference type="RefSeq" id="WP_377787142.1">
    <property type="nucleotide sequence ID" value="NZ_JBHLYQ010000003.1"/>
</dbReference>
<keyword evidence="3" id="KW-0134">Cell wall</keyword>